<dbReference type="PROSITE" id="PS51236">
    <property type="entry name" value="TSP_CTER"/>
    <property type="match status" value="1"/>
</dbReference>
<accession>A0A1H8N8N0</accession>
<feature type="signal peptide" evidence="1">
    <location>
        <begin position="1"/>
        <end position="24"/>
    </location>
</feature>
<dbReference type="InterPro" id="IPR013320">
    <property type="entry name" value="ConA-like_dom_sf"/>
</dbReference>
<feature type="chain" id="PRO_5011588225" evidence="1">
    <location>
        <begin position="25"/>
        <end position="264"/>
    </location>
</feature>
<evidence type="ECO:0000313" key="3">
    <source>
        <dbReference type="EMBL" id="SEO25803.1"/>
    </source>
</evidence>
<dbReference type="NCBIfam" id="NF038126">
    <property type="entry name" value="PEP_CTERM_FxDxF"/>
    <property type="match status" value="1"/>
</dbReference>
<dbReference type="AlphaFoldDB" id="A0A1H8N8N0"/>
<keyword evidence="1" id="KW-0732">Signal</keyword>
<dbReference type="GO" id="GO:0007155">
    <property type="term" value="P:cell adhesion"/>
    <property type="evidence" value="ECO:0007669"/>
    <property type="project" value="InterPro"/>
</dbReference>
<dbReference type="InterPro" id="IPR008859">
    <property type="entry name" value="Thrombospondin_C"/>
</dbReference>
<dbReference type="NCBIfam" id="TIGR02595">
    <property type="entry name" value="PEP_CTERM"/>
    <property type="match status" value="1"/>
</dbReference>
<sequence length="264" mass="29034">MMKKNLRYLATAGLFLLTPLATHAAPIDLSSWTPLTLNYPGGQGAGSWVLEPGNTAVKQVINADPSFFLNNLNLSSYSVDGSWQVTTTSDDDYMGFVFGYQNSSNFYLFDWKQVAQGYVGRNAAEGMTIKEFHGATGNGLADLSLEEFWENTTNFGDMEILATNHSSSKGWADNVLYNFHLDFNVNPGEIHIVVSQGATELWNVTVVDTTFTSGQFGFYNNSQENVRYAGFEVTPVPEPETYAMLLAGLVLTGFAARRRKAAQV</sequence>
<dbReference type="Pfam" id="PF07589">
    <property type="entry name" value="PEP-CTERM"/>
    <property type="match status" value="1"/>
</dbReference>
<dbReference type="InterPro" id="IPR013424">
    <property type="entry name" value="Ice-binding_C"/>
</dbReference>
<organism evidence="3 4">
    <name type="scientific">Nitrosomonas oligotropha</name>
    <dbReference type="NCBI Taxonomy" id="42354"/>
    <lineage>
        <taxon>Bacteria</taxon>
        <taxon>Pseudomonadati</taxon>
        <taxon>Pseudomonadota</taxon>
        <taxon>Betaproteobacteria</taxon>
        <taxon>Nitrosomonadales</taxon>
        <taxon>Nitrosomonadaceae</taxon>
        <taxon>Nitrosomonas</taxon>
    </lineage>
</organism>
<dbReference type="Gene3D" id="2.60.120.200">
    <property type="match status" value="1"/>
</dbReference>
<proteinExistence type="predicted"/>
<reference evidence="4" key="1">
    <citation type="submission" date="2016-10" db="EMBL/GenBank/DDBJ databases">
        <authorList>
            <person name="Varghese N."/>
            <person name="Submissions S."/>
        </authorList>
    </citation>
    <scope>NUCLEOTIDE SEQUENCE [LARGE SCALE GENOMIC DNA]</scope>
    <source>
        <strain evidence="4">Nm76</strain>
    </source>
</reference>
<dbReference type="PANTHER" id="PTHR10199:SF100">
    <property type="entry name" value="THROMBOSPONDIN, ISOFORM A"/>
    <property type="match status" value="1"/>
</dbReference>
<name>A0A1H8N8N0_9PROT</name>
<dbReference type="SUPFAM" id="SSF49899">
    <property type="entry name" value="Concanavalin A-like lectins/glucanases"/>
    <property type="match status" value="1"/>
</dbReference>
<dbReference type="GO" id="GO:0005576">
    <property type="term" value="C:extracellular region"/>
    <property type="evidence" value="ECO:0007669"/>
    <property type="project" value="InterPro"/>
</dbReference>
<dbReference type="Pfam" id="PF05735">
    <property type="entry name" value="TSP_C"/>
    <property type="match status" value="1"/>
</dbReference>
<evidence type="ECO:0000256" key="1">
    <source>
        <dbReference type="SAM" id="SignalP"/>
    </source>
</evidence>
<feature type="domain" description="TSP C-terminal" evidence="2">
    <location>
        <begin position="25"/>
        <end position="240"/>
    </location>
</feature>
<evidence type="ECO:0000313" key="4">
    <source>
        <dbReference type="Proteomes" id="UP000198814"/>
    </source>
</evidence>
<protein>
    <submittedName>
        <fullName evidence="3">PEP-CTERM protein-sorting domain-containing protein</fullName>
    </submittedName>
</protein>
<dbReference type="PANTHER" id="PTHR10199">
    <property type="entry name" value="THROMBOSPONDIN"/>
    <property type="match status" value="1"/>
</dbReference>
<gene>
    <name evidence="3" type="ORF">SAMN05216333_10715</name>
</gene>
<dbReference type="GO" id="GO:0005509">
    <property type="term" value="F:calcium ion binding"/>
    <property type="evidence" value="ECO:0007669"/>
    <property type="project" value="InterPro"/>
</dbReference>
<dbReference type="RefSeq" id="WP_256206144.1">
    <property type="nucleotide sequence ID" value="NZ_FNOE01000017.1"/>
</dbReference>
<dbReference type="STRING" id="42354.SAMN05216333_10715"/>
<dbReference type="EMBL" id="FODO01000007">
    <property type="protein sequence ID" value="SEO25803.1"/>
    <property type="molecule type" value="Genomic_DNA"/>
</dbReference>
<evidence type="ECO:0000259" key="2">
    <source>
        <dbReference type="PROSITE" id="PS51236"/>
    </source>
</evidence>
<keyword evidence="4" id="KW-1185">Reference proteome</keyword>
<dbReference type="Proteomes" id="UP000198814">
    <property type="component" value="Unassembled WGS sequence"/>
</dbReference>